<dbReference type="KEGG" id="ssao:94302528"/>
<dbReference type="EMBL" id="AUWU02000009">
    <property type="protein sequence ID" value="KAH0569551.1"/>
    <property type="molecule type" value="Genomic_DNA"/>
</dbReference>
<dbReference type="AlphaFoldDB" id="A0A9P8LK86"/>
<sequence>MYIRQVSELGLVAELHEPTTRTGISAVHREGLGAVNWDMQVRGNNTSRKRTLQRSKQALGALTTPNDANKQVRFPDSLACSQEFTQGIPSRASLSQATSWKLVWAALQWFCCPPIPQAGSNRVISWVSLSGQRNTERSCPQLCGCMRHLPIPWYCFSNFYFLSEAHLAGFPARSHSPITIYRTASQYRPTAASELCPWAPVSAILNMGICRNWGIPFLLYTLYSIQLQQ</sequence>
<dbReference type="GeneID" id="94302528"/>
<gene>
    <name evidence="1" type="ORF">SS50377_28505</name>
</gene>
<evidence type="ECO:0000313" key="1">
    <source>
        <dbReference type="EMBL" id="KAH0569551.1"/>
    </source>
</evidence>
<dbReference type="RefSeq" id="XP_067760324.1">
    <property type="nucleotide sequence ID" value="XM_067912267.1"/>
</dbReference>
<protein>
    <submittedName>
        <fullName evidence="1">Uncharacterized protein</fullName>
    </submittedName>
</protein>
<dbReference type="Proteomes" id="UP000018208">
    <property type="component" value="Unassembled WGS sequence"/>
</dbReference>
<reference evidence="1 2" key="1">
    <citation type="journal article" date="2014" name="PLoS Genet.">
        <title>The Genome of Spironucleus salmonicida Highlights a Fish Pathogen Adapted to Fluctuating Environments.</title>
        <authorList>
            <person name="Xu F."/>
            <person name="Jerlstrom-Hultqvist J."/>
            <person name="Einarsson E."/>
            <person name="Astvaldsson A."/>
            <person name="Svard S.G."/>
            <person name="Andersson J.O."/>
        </authorList>
    </citation>
    <scope>NUCLEOTIDE SEQUENCE [LARGE SCALE GENOMIC DNA]</scope>
    <source>
        <strain evidence="1 2">ATCC 50377</strain>
    </source>
</reference>
<keyword evidence="2" id="KW-1185">Reference proteome</keyword>
<proteinExistence type="predicted"/>
<organism evidence="1 2">
    <name type="scientific">Spironucleus salmonicida</name>
    <dbReference type="NCBI Taxonomy" id="348837"/>
    <lineage>
        <taxon>Eukaryota</taxon>
        <taxon>Metamonada</taxon>
        <taxon>Diplomonadida</taxon>
        <taxon>Hexamitidae</taxon>
        <taxon>Hexamitinae</taxon>
        <taxon>Spironucleus</taxon>
    </lineage>
</organism>
<name>A0A9P8LK86_9EUKA</name>
<accession>A0A9P8LK86</accession>
<evidence type="ECO:0000313" key="2">
    <source>
        <dbReference type="Proteomes" id="UP000018208"/>
    </source>
</evidence>
<comment type="caution">
    <text evidence="1">The sequence shown here is derived from an EMBL/GenBank/DDBJ whole genome shotgun (WGS) entry which is preliminary data.</text>
</comment>